<comment type="caution">
    <text evidence="1">The sequence shown here is derived from an EMBL/GenBank/DDBJ whole genome shotgun (WGS) entry which is preliminary data.</text>
</comment>
<organism evidence="1 2">
    <name type="scientific">Streptomyces olivochromogenes</name>
    <dbReference type="NCBI Taxonomy" id="1963"/>
    <lineage>
        <taxon>Bacteria</taxon>
        <taxon>Bacillati</taxon>
        <taxon>Actinomycetota</taxon>
        <taxon>Actinomycetes</taxon>
        <taxon>Kitasatosporales</taxon>
        <taxon>Streptomycetaceae</taxon>
        <taxon>Streptomyces</taxon>
    </lineage>
</organism>
<accession>A0A250VU66</accession>
<dbReference type="Proteomes" id="UP000217446">
    <property type="component" value="Unassembled WGS sequence"/>
</dbReference>
<dbReference type="EMBL" id="BDQI01000037">
    <property type="protein sequence ID" value="GAX57572.1"/>
    <property type="molecule type" value="Genomic_DNA"/>
</dbReference>
<gene>
    <name evidence="1" type="ORF">SO3561_09142</name>
</gene>
<reference evidence="2" key="1">
    <citation type="submission" date="2017-05" db="EMBL/GenBank/DDBJ databases">
        <title>Streptomyces olivochromogenes NBRC 3561 whole genome shotgun sequence.</title>
        <authorList>
            <person name="Dohra H."/>
            <person name="Kodani S."/>
        </authorList>
    </citation>
    <scope>NUCLEOTIDE SEQUENCE [LARGE SCALE GENOMIC DNA]</scope>
    <source>
        <strain evidence="2">NBRC 3561</strain>
    </source>
</reference>
<evidence type="ECO:0000313" key="2">
    <source>
        <dbReference type="Proteomes" id="UP000217446"/>
    </source>
</evidence>
<sequence length="37" mass="4058">MAAPSLGSVKVFVHVPKDSSDAIARVCSFPEREIRRT</sequence>
<name>A0A250VU66_STROL</name>
<keyword evidence="2" id="KW-1185">Reference proteome</keyword>
<dbReference type="AlphaFoldDB" id="A0A250VU66"/>
<evidence type="ECO:0000313" key="1">
    <source>
        <dbReference type="EMBL" id="GAX57572.1"/>
    </source>
</evidence>
<proteinExistence type="predicted"/>
<protein>
    <submittedName>
        <fullName evidence="1">Uncharacterized protein</fullName>
    </submittedName>
</protein>